<evidence type="ECO:0000256" key="6">
    <source>
        <dbReference type="ARBA" id="ARBA00012102"/>
    </source>
</evidence>
<comment type="subcellular location">
    <subcellularLocation>
        <location evidence="3 16">Cytoplasm</location>
    </subcellularLocation>
</comment>
<feature type="binding site" evidence="16">
    <location>
        <position position="131"/>
    </location>
    <ligand>
        <name>ATP</name>
        <dbReference type="ChEBI" id="CHEBI:30616"/>
    </ligand>
</feature>
<feature type="active site" description="Proton acceptor" evidence="16">
    <location>
        <position position="107"/>
    </location>
</feature>
<dbReference type="InterPro" id="IPR004619">
    <property type="entry name" value="Type_III_PanK"/>
</dbReference>
<evidence type="ECO:0000256" key="16">
    <source>
        <dbReference type="HAMAP-Rule" id="MF_01274"/>
    </source>
</evidence>
<evidence type="ECO:0000256" key="1">
    <source>
        <dbReference type="ARBA" id="ARBA00001206"/>
    </source>
</evidence>
<dbReference type="HAMAP" id="MF_01274">
    <property type="entry name" value="Pantothen_kinase_3"/>
    <property type="match status" value="1"/>
</dbReference>
<evidence type="ECO:0000256" key="3">
    <source>
        <dbReference type="ARBA" id="ARBA00004496"/>
    </source>
</evidence>
<keyword evidence="13 16" id="KW-0173">Coenzyme A biosynthesis</keyword>
<dbReference type="InterPro" id="IPR043129">
    <property type="entry name" value="ATPase_NBD"/>
</dbReference>
<evidence type="ECO:0000256" key="10">
    <source>
        <dbReference type="ARBA" id="ARBA00022777"/>
    </source>
</evidence>
<evidence type="ECO:0000256" key="5">
    <source>
        <dbReference type="ARBA" id="ARBA00011738"/>
    </source>
</evidence>
<keyword evidence="8 16" id="KW-0808">Transferase</keyword>
<dbReference type="Pfam" id="PF03309">
    <property type="entry name" value="Pan_kinase"/>
    <property type="match status" value="1"/>
</dbReference>
<dbReference type="PANTHER" id="PTHR34265:SF1">
    <property type="entry name" value="TYPE III PANTOTHENATE KINASE"/>
    <property type="match status" value="1"/>
</dbReference>
<comment type="subunit">
    <text evidence="5 16">Homodimer.</text>
</comment>
<comment type="catalytic activity">
    <reaction evidence="1 16">
        <text>(R)-pantothenate + ATP = (R)-4'-phosphopantothenate + ADP + H(+)</text>
        <dbReference type="Rhea" id="RHEA:16373"/>
        <dbReference type="ChEBI" id="CHEBI:10986"/>
        <dbReference type="ChEBI" id="CHEBI:15378"/>
        <dbReference type="ChEBI" id="CHEBI:29032"/>
        <dbReference type="ChEBI" id="CHEBI:30616"/>
        <dbReference type="ChEBI" id="CHEBI:456216"/>
        <dbReference type="EC" id="2.7.1.33"/>
    </reaction>
</comment>
<evidence type="ECO:0000256" key="7">
    <source>
        <dbReference type="ARBA" id="ARBA00022490"/>
    </source>
</evidence>
<comment type="pathway">
    <text evidence="4 16">Cofactor biosynthesis; coenzyme A biosynthesis; CoA from (R)-pantothenate: step 1/5.</text>
</comment>
<evidence type="ECO:0000313" key="18">
    <source>
        <dbReference type="RefSeq" id="WP_034410519.1"/>
    </source>
</evidence>
<evidence type="ECO:0000256" key="8">
    <source>
        <dbReference type="ARBA" id="ARBA00022679"/>
    </source>
</evidence>
<evidence type="ECO:0000256" key="12">
    <source>
        <dbReference type="ARBA" id="ARBA00022958"/>
    </source>
</evidence>
<feature type="binding site" evidence="16">
    <location>
        <begin position="105"/>
        <end position="108"/>
    </location>
    <ligand>
        <name>substrate</name>
    </ligand>
</feature>
<gene>
    <name evidence="16" type="primary">coaX</name>
</gene>
<keyword evidence="9 16" id="KW-0547">Nucleotide-binding</keyword>
<dbReference type="SUPFAM" id="SSF53067">
    <property type="entry name" value="Actin-like ATPase domain"/>
    <property type="match status" value="2"/>
</dbReference>
<evidence type="ECO:0000256" key="11">
    <source>
        <dbReference type="ARBA" id="ARBA00022840"/>
    </source>
</evidence>
<dbReference type="NCBIfam" id="TIGR00671">
    <property type="entry name" value="baf"/>
    <property type="match status" value="1"/>
</dbReference>
<dbReference type="OrthoDB" id="9781305at2"/>
<dbReference type="AlphaFoldDB" id="A0A8B6X7L2"/>
<proteinExistence type="inferred from homology"/>
<evidence type="ECO:0000256" key="13">
    <source>
        <dbReference type="ARBA" id="ARBA00022993"/>
    </source>
</evidence>
<keyword evidence="7 16" id="KW-0963">Cytoplasm</keyword>
<dbReference type="EC" id="2.7.1.33" evidence="6 16"/>
<keyword evidence="12 16" id="KW-0630">Potassium</keyword>
<evidence type="ECO:0000256" key="15">
    <source>
        <dbReference type="ARBA" id="ARBA00040883"/>
    </source>
</evidence>
<dbReference type="UniPathway" id="UPA00241">
    <property type="reaction ID" value="UER00352"/>
</dbReference>
<dbReference type="GO" id="GO:0015937">
    <property type="term" value="P:coenzyme A biosynthetic process"/>
    <property type="evidence" value="ECO:0007669"/>
    <property type="project" value="UniProtKB-UniRule"/>
</dbReference>
<name>A0A8B6X7L2_9BURK</name>
<keyword evidence="17" id="KW-1185">Reference proteome</keyword>
<accession>A0A8B6X7L2</accession>
<comment type="cofactor">
    <cofactor evidence="16">
        <name>NH4(+)</name>
        <dbReference type="ChEBI" id="CHEBI:28938"/>
    </cofactor>
    <cofactor evidence="16">
        <name>K(+)</name>
        <dbReference type="ChEBI" id="CHEBI:29103"/>
    </cofactor>
    <text evidence="16">A monovalent cation. Ammonium or potassium.</text>
</comment>
<dbReference type="Gene3D" id="3.30.420.40">
    <property type="match status" value="2"/>
</dbReference>
<protein>
    <recommendedName>
        <fullName evidence="15 16">Type III pantothenate kinase</fullName>
        <ecNumber evidence="6 16">2.7.1.33</ecNumber>
    </recommendedName>
    <alternativeName>
        <fullName evidence="16">PanK-III</fullName>
    </alternativeName>
    <alternativeName>
        <fullName evidence="16">Pantothenic acid kinase</fullName>
    </alternativeName>
</protein>
<dbReference type="CDD" id="cd24015">
    <property type="entry name" value="ASKHA_NBD_PanK-III"/>
    <property type="match status" value="1"/>
</dbReference>
<comment type="caution">
    <text evidence="16">Lacks conserved residue(s) required for the propagation of feature annotation.</text>
</comment>
<evidence type="ECO:0000256" key="2">
    <source>
        <dbReference type="ARBA" id="ARBA00001958"/>
    </source>
</evidence>
<organism evidence="17 18">
    <name type="scientific">Derxia gummosa DSM 723</name>
    <dbReference type="NCBI Taxonomy" id="1121388"/>
    <lineage>
        <taxon>Bacteria</taxon>
        <taxon>Pseudomonadati</taxon>
        <taxon>Pseudomonadota</taxon>
        <taxon>Betaproteobacteria</taxon>
        <taxon>Burkholderiales</taxon>
        <taxon>Alcaligenaceae</taxon>
        <taxon>Derxia</taxon>
    </lineage>
</organism>
<feature type="binding site" evidence="16">
    <location>
        <position position="183"/>
    </location>
    <ligand>
        <name>substrate</name>
    </ligand>
</feature>
<evidence type="ECO:0000256" key="9">
    <source>
        <dbReference type="ARBA" id="ARBA00022741"/>
    </source>
</evidence>
<dbReference type="RefSeq" id="WP_034410519.1">
    <property type="nucleotide sequence ID" value="NZ_AXWS01000007.1"/>
</dbReference>
<keyword evidence="11 16" id="KW-0067">ATP-binding</keyword>
<reference evidence="18" key="2">
    <citation type="submission" date="2025-08" db="UniProtKB">
        <authorList>
            <consortium name="RefSeq"/>
        </authorList>
    </citation>
    <scope>IDENTIFICATION</scope>
</reference>
<sequence length="272" mass="27279">MKTILAVDVGNTRVKWALRESGAAPGRWLAQGAGTAEALVASLRATLPGAAALSEVVFSSVAGEAVTTALEQALRAAAGGAPVRRFVPRPAAGGLANRYAAPTLGADRFAAAIGARRLYGDGALVVACFGTATTIDTVSPAHDYLGGLILPGVDSMLAALATDTARLPRVAPGAALVEIPDTTEAAIAEGVARAQAGAVRETVEIARRRFGAARLVISGGAAPLLLGRLGLAVAAEPVAPASEAGADIPRFHEDLVLVGLAASAEDEGWEPA</sequence>
<dbReference type="GO" id="GO:0004594">
    <property type="term" value="F:pantothenate kinase activity"/>
    <property type="evidence" value="ECO:0007669"/>
    <property type="project" value="UniProtKB-UniRule"/>
</dbReference>
<dbReference type="GO" id="GO:0005737">
    <property type="term" value="C:cytoplasm"/>
    <property type="evidence" value="ECO:0007669"/>
    <property type="project" value="UniProtKB-SubCell"/>
</dbReference>
<evidence type="ECO:0000313" key="17">
    <source>
        <dbReference type="Proteomes" id="UP000675920"/>
    </source>
</evidence>
<dbReference type="Proteomes" id="UP000675920">
    <property type="component" value="Unplaced"/>
</dbReference>
<comment type="similarity">
    <text evidence="14 16">Belongs to the type III pantothenate kinase family.</text>
</comment>
<comment type="cofactor">
    <cofactor evidence="2">
        <name>K(+)</name>
        <dbReference type="ChEBI" id="CHEBI:29103"/>
    </cofactor>
</comment>
<feature type="binding site" evidence="16">
    <location>
        <begin position="8"/>
        <end position="15"/>
    </location>
    <ligand>
        <name>ATP</name>
        <dbReference type="ChEBI" id="CHEBI:30616"/>
    </ligand>
</feature>
<dbReference type="PANTHER" id="PTHR34265">
    <property type="entry name" value="TYPE III PANTOTHENATE KINASE"/>
    <property type="match status" value="1"/>
</dbReference>
<keyword evidence="10 16" id="KW-0418">Kinase</keyword>
<comment type="function">
    <text evidence="16">Catalyzes the phosphorylation of pantothenate (Pan), the first step in CoA biosynthesis.</text>
</comment>
<evidence type="ECO:0000256" key="14">
    <source>
        <dbReference type="ARBA" id="ARBA00038036"/>
    </source>
</evidence>
<reference evidence="18" key="1">
    <citation type="journal article" date="2006" name="J. Bacteriol.">
        <title>Crystal structure of a type III pantothenate kinase: insight into the mechanism of an essential coenzyme A biosynthetic enzyme universally distributed in bacteria.</title>
        <authorList>
            <person name="Yang K."/>
            <person name="Eyobo Y."/>
            <person name="Brand L.A."/>
            <person name="Martynowski D."/>
            <person name="Tomchick D."/>
            <person name="Strauss E."/>
            <person name="Zhang H."/>
        </authorList>
    </citation>
    <scope>NUCLEOTIDE SEQUENCE</scope>
</reference>
<evidence type="ECO:0000256" key="4">
    <source>
        <dbReference type="ARBA" id="ARBA00005225"/>
    </source>
</evidence>
<feature type="binding site" evidence="16">
    <location>
        <position position="99"/>
    </location>
    <ligand>
        <name>substrate</name>
    </ligand>
</feature>
<dbReference type="GO" id="GO:0005524">
    <property type="term" value="F:ATP binding"/>
    <property type="evidence" value="ECO:0007669"/>
    <property type="project" value="UniProtKB-UniRule"/>
</dbReference>